<accession>D3BNM7</accession>
<evidence type="ECO:0000259" key="2">
    <source>
        <dbReference type="Pfam" id="PF12697"/>
    </source>
</evidence>
<keyword evidence="1" id="KW-0472">Membrane</keyword>
<proteinExistence type="predicted"/>
<evidence type="ECO:0000256" key="1">
    <source>
        <dbReference type="SAM" id="Phobius"/>
    </source>
</evidence>
<dbReference type="FunCoup" id="D3BNM7">
    <property type="interactions" value="3"/>
</dbReference>
<sequence>MIKNIFESSKNIEREIGHYLFGTWIYLLLLVAILSGIKLISNKTIKFIFKWIVQLLFVISVLNITLVMLLDQTYIKYPSDAYAMLPSGDGGVSYMVPFNGNNLHFRCYENNNNNCNNTDQCKTILFESGLPFYSSVWGNVISKMVTMMGNRKDYSEELAQIGRFCVYDRYGYGWSDSRTESIGALQMSNDLSEYLNVLGIGGDQIIFVGWSYGGAIGQIFTSQKKTAGLVLVDSMDIIDGTNDALIQGIIDGKNSFLLLNLFRLTGIPRIIDSYPLESGYLSAQIPLDPHLKYYSNHVFLNSDFLQAAWHELNVLLDSLRDLEIQINTTMVANNGYPFGSTPLVVLTAGENGDHDWIQRQNTLASYSSNSFHIINNNTNHFVPFQSPDSIINAIIKCISMINQQPNQ</sequence>
<feature type="transmembrane region" description="Helical" evidence="1">
    <location>
        <begin position="16"/>
        <end position="35"/>
    </location>
</feature>
<dbReference type="OMA" id="PFYSTIW"/>
<dbReference type="GeneID" id="31365204"/>
<dbReference type="SUPFAM" id="SSF53474">
    <property type="entry name" value="alpha/beta-Hydrolases"/>
    <property type="match status" value="1"/>
</dbReference>
<feature type="transmembrane region" description="Helical" evidence="1">
    <location>
        <begin position="47"/>
        <end position="70"/>
    </location>
</feature>
<dbReference type="EMBL" id="ADBJ01000044">
    <property type="protein sequence ID" value="EFA76978.1"/>
    <property type="molecule type" value="Genomic_DNA"/>
</dbReference>
<dbReference type="RefSeq" id="XP_020429109.1">
    <property type="nucleotide sequence ID" value="XM_020580522.1"/>
</dbReference>
<dbReference type="Proteomes" id="UP000001396">
    <property type="component" value="Unassembled WGS sequence"/>
</dbReference>
<dbReference type="InterPro" id="IPR029058">
    <property type="entry name" value="AB_hydrolase_fold"/>
</dbReference>
<dbReference type="InParanoid" id="D3BNM7"/>
<evidence type="ECO:0000313" key="4">
    <source>
        <dbReference type="Proteomes" id="UP000001396"/>
    </source>
</evidence>
<name>D3BNM7_HETP5</name>
<evidence type="ECO:0000313" key="3">
    <source>
        <dbReference type="EMBL" id="EFA76978.1"/>
    </source>
</evidence>
<organism evidence="3 4">
    <name type="scientific">Heterostelium pallidum (strain ATCC 26659 / Pp 5 / PN500)</name>
    <name type="common">Cellular slime mold</name>
    <name type="synonym">Polysphondylium pallidum</name>
    <dbReference type="NCBI Taxonomy" id="670386"/>
    <lineage>
        <taxon>Eukaryota</taxon>
        <taxon>Amoebozoa</taxon>
        <taxon>Evosea</taxon>
        <taxon>Eumycetozoa</taxon>
        <taxon>Dictyostelia</taxon>
        <taxon>Acytosteliales</taxon>
        <taxon>Acytosteliaceae</taxon>
        <taxon>Heterostelium</taxon>
    </lineage>
</organism>
<keyword evidence="4" id="KW-1185">Reference proteome</keyword>
<reference evidence="3 4" key="1">
    <citation type="journal article" date="2011" name="Genome Res.">
        <title>Phylogeny-wide analysis of social amoeba genomes highlights ancient origins for complex intercellular communication.</title>
        <authorList>
            <person name="Heidel A.J."/>
            <person name="Lawal H.M."/>
            <person name="Felder M."/>
            <person name="Schilde C."/>
            <person name="Helps N.R."/>
            <person name="Tunggal B."/>
            <person name="Rivero F."/>
            <person name="John U."/>
            <person name="Schleicher M."/>
            <person name="Eichinger L."/>
            <person name="Platzer M."/>
            <person name="Noegel A.A."/>
            <person name="Schaap P."/>
            <person name="Gloeckner G."/>
        </authorList>
    </citation>
    <scope>NUCLEOTIDE SEQUENCE [LARGE SCALE GENOMIC DNA]</scope>
    <source>
        <strain evidence="4">ATCC 26659 / Pp 5 / PN500</strain>
    </source>
</reference>
<gene>
    <name evidence="3" type="ORF">PPL_09730</name>
</gene>
<dbReference type="InterPro" id="IPR000073">
    <property type="entry name" value="AB_hydrolase_1"/>
</dbReference>
<protein>
    <recommendedName>
        <fullName evidence="2">AB hydrolase-1 domain-containing protein</fullName>
    </recommendedName>
</protein>
<dbReference type="STRING" id="670386.D3BNM7"/>
<keyword evidence="1" id="KW-1133">Transmembrane helix</keyword>
<dbReference type="AlphaFoldDB" id="D3BNM7"/>
<dbReference type="Gene3D" id="3.40.50.1820">
    <property type="entry name" value="alpha/beta hydrolase"/>
    <property type="match status" value="1"/>
</dbReference>
<keyword evidence="1" id="KW-0812">Transmembrane</keyword>
<comment type="caution">
    <text evidence="3">The sequence shown here is derived from an EMBL/GenBank/DDBJ whole genome shotgun (WGS) entry which is preliminary data.</text>
</comment>
<dbReference type="Pfam" id="PF12697">
    <property type="entry name" value="Abhydrolase_6"/>
    <property type="match status" value="1"/>
</dbReference>
<feature type="domain" description="AB hydrolase-1" evidence="2">
    <location>
        <begin position="160"/>
        <end position="390"/>
    </location>
</feature>